<evidence type="ECO:0000313" key="2">
    <source>
        <dbReference type="Proteomes" id="UP000251075"/>
    </source>
</evidence>
<sequence>MLVHAMRDDDLAELAEQIAQAWARGSGRSETQRQTAVASIFMTLREIHDHGHQLNAAFAEKPEQKQRMKLVCCPHCERVMRDNSALGRHIKFCTYNLRNVRIK</sequence>
<keyword evidence="2" id="KW-1185">Reference proteome</keyword>
<accession>A0A364P2H3</accession>
<dbReference type="EMBL" id="PGTO01000002">
    <property type="protein sequence ID" value="RAU23460.1"/>
    <property type="molecule type" value="Genomic_DNA"/>
</dbReference>
<protein>
    <submittedName>
        <fullName evidence="1">Uncharacterized protein</fullName>
    </submittedName>
</protein>
<dbReference type="AlphaFoldDB" id="A0A364P2H3"/>
<organism evidence="1 2">
    <name type="scientific">Paramagnetospirillum kuznetsovii</name>
    <dbReference type="NCBI Taxonomy" id="2053833"/>
    <lineage>
        <taxon>Bacteria</taxon>
        <taxon>Pseudomonadati</taxon>
        <taxon>Pseudomonadota</taxon>
        <taxon>Alphaproteobacteria</taxon>
        <taxon>Rhodospirillales</taxon>
        <taxon>Magnetospirillaceae</taxon>
        <taxon>Paramagnetospirillum</taxon>
    </lineage>
</organism>
<proteinExistence type="predicted"/>
<dbReference type="Proteomes" id="UP000251075">
    <property type="component" value="Unassembled WGS sequence"/>
</dbReference>
<gene>
    <name evidence="1" type="ORF">CU669_04890</name>
</gene>
<reference evidence="1 2" key="1">
    <citation type="submission" date="2017-11" db="EMBL/GenBank/DDBJ databases">
        <title>Draft genome sequence of magnetotactic bacterium Magnetospirillum kuznetsovii LBB-42.</title>
        <authorList>
            <person name="Grouzdev D.S."/>
            <person name="Rysina M.S."/>
            <person name="Baslerov R.V."/>
            <person name="Koziaeva V."/>
        </authorList>
    </citation>
    <scope>NUCLEOTIDE SEQUENCE [LARGE SCALE GENOMIC DNA]</scope>
    <source>
        <strain evidence="1 2">LBB-42</strain>
    </source>
</reference>
<evidence type="ECO:0000313" key="1">
    <source>
        <dbReference type="EMBL" id="RAU23460.1"/>
    </source>
</evidence>
<comment type="caution">
    <text evidence="1">The sequence shown here is derived from an EMBL/GenBank/DDBJ whole genome shotgun (WGS) entry which is preliminary data.</text>
</comment>
<name>A0A364P2H3_9PROT</name>